<dbReference type="EMBL" id="JAAIUW010000008">
    <property type="protein sequence ID" value="KAF7818009.1"/>
    <property type="molecule type" value="Genomic_DNA"/>
</dbReference>
<evidence type="ECO:0000313" key="2">
    <source>
        <dbReference type="Proteomes" id="UP000634136"/>
    </source>
</evidence>
<keyword evidence="2" id="KW-1185">Reference proteome</keyword>
<dbReference type="GO" id="GO:0042276">
    <property type="term" value="P:error-prone translesion synthesis"/>
    <property type="evidence" value="ECO:0007669"/>
    <property type="project" value="TreeGrafter"/>
</dbReference>
<organism evidence="1 2">
    <name type="scientific">Senna tora</name>
    <dbReference type="NCBI Taxonomy" id="362788"/>
    <lineage>
        <taxon>Eukaryota</taxon>
        <taxon>Viridiplantae</taxon>
        <taxon>Streptophyta</taxon>
        <taxon>Embryophyta</taxon>
        <taxon>Tracheophyta</taxon>
        <taxon>Spermatophyta</taxon>
        <taxon>Magnoliopsida</taxon>
        <taxon>eudicotyledons</taxon>
        <taxon>Gunneridae</taxon>
        <taxon>Pentapetalae</taxon>
        <taxon>rosids</taxon>
        <taxon>fabids</taxon>
        <taxon>Fabales</taxon>
        <taxon>Fabaceae</taxon>
        <taxon>Caesalpinioideae</taxon>
        <taxon>Cassia clade</taxon>
        <taxon>Senna</taxon>
    </lineage>
</organism>
<proteinExistence type="predicted"/>
<name>A0A834TIE0_9FABA</name>
<reference evidence="1" key="1">
    <citation type="submission" date="2020-09" db="EMBL/GenBank/DDBJ databases">
        <title>Genome-Enabled Discovery of Anthraquinone Biosynthesis in Senna tora.</title>
        <authorList>
            <person name="Kang S.-H."/>
            <person name="Pandey R.P."/>
            <person name="Lee C.-M."/>
            <person name="Sim J.-S."/>
            <person name="Jeong J.-T."/>
            <person name="Choi B.-S."/>
            <person name="Jung M."/>
            <person name="Ginzburg D."/>
            <person name="Zhao K."/>
            <person name="Won S.Y."/>
            <person name="Oh T.-J."/>
            <person name="Yu Y."/>
            <person name="Kim N.-H."/>
            <person name="Lee O.R."/>
            <person name="Lee T.-H."/>
            <person name="Bashyal P."/>
            <person name="Kim T.-S."/>
            <person name="Lee W.-H."/>
            <person name="Kawkins C."/>
            <person name="Kim C.-K."/>
            <person name="Kim J.S."/>
            <person name="Ahn B.O."/>
            <person name="Rhee S.Y."/>
            <person name="Sohng J.K."/>
        </authorList>
    </citation>
    <scope>NUCLEOTIDE SEQUENCE</scope>
    <source>
        <tissue evidence="1">Leaf</tissue>
    </source>
</reference>
<dbReference type="GO" id="GO:0000724">
    <property type="term" value="P:double-strand break repair via homologous recombination"/>
    <property type="evidence" value="ECO:0007669"/>
    <property type="project" value="TreeGrafter"/>
</dbReference>
<dbReference type="GO" id="GO:0003887">
    <property type="term" value="F:DNA-directed DNA polymerase activity"/>
    <property type="evidence" value="ECO:0007669"/>
    <property type="project" value="TreeGrafter"/>
</dbReference>
<sequence>MRASEGRVKRNNCSALPYMVCKPDQEGGIGSTGKHVHGCILLHIWVDIAVAQDVSSSANLLLAGAVLGKSSQPYESHIPFILQFLIQMEIHVLSQQFGHLARFHLIGRGNLQVNWVFDQIMRRIALNVNWREHQERTGIYESTMPPDPGKPLPEHVLKNLSASFVYLEKKILELRGGQMKPYENPVDVNTASGIIKRRDLLPDAWFDAINIVALGFQNDSDTITIIELLCGFKLLYSRSFDALLGCEVLVFTHEKD</sequence>
<accession>A0A834TIE0</accession>
<gene>
    <name evidence="1" type="ORF">G2W53_023464</name>
</gene>
<dbReference type="PANTHER" id="PTHR45812">
    <property type="entry name" value="DNA POLYMERASE ZETA CATALYTIC SUBUNIT"/>
    <property type="match status" value="1"/>
</dbReference>
<dbReference type="GO" id="GO:0005634">
    <property type="term" value="C:nucleus"/>
    <property type="evidence" value="ECO:0007669"/>
    <property type="project" value="TreeGrafter"/>
</dbReference>
<dbReference type="AlphaFoldDB" id="A0A834TIE0"/>
<dbReference type="Proteomes" id="UP000634136">
    <property type="component" value="Unassembled WGS sequence"/>
</dbReference>
<dbReference type="InterPro" id="IPR030559">
    <property type="entry name" value="PolZ_Rev3"/>
</dbReference>
<dbReference type="PANTHER" id="PTHR45812:SF1">
    <property type="entry name" value="DNA POLYMERASE ZETA CATALYTIC SUBUNIT"/>
    <property type="match status" value="1"/>
</dbReference>
<dbReference type="GO" id="GO:0016035">
    <property type="term" value="C:zeta DNA polymerase complex"/>
    <property type="evidence" value="ECO:0007669"/>
    <property type="project" value="InterPro"/>
</dbReference>
<dbReference type="Gene3D" id="3.30.342.10">
    <property type="entry name" value="DNA Polymerase, chain B, domain 1"/>
    <property type="match status" value="1"/>
</dbReference>
<dbReference type="OrthoDB" id="2414538at2759"/>
<protein>
    <submittedName>
        <fullName evidence="1">DNA polymerase zeta catalytic subunit isoform X1</fullName>
    </submittedName>
</protein>
<comment type="caution">
    <text evidence="1">The sequence shown here is derived from an EMBL/GenBank/DDBJ whole genome shotgun (WGS) entry which is preliminary data.</text>
</comment>
<evidence type="ECO:0000313" key="1">
    <source>
        <dbReference type="EMBL" id="KAF7818009.1"/>
    </source>
</evidence>